<dbReference type="EMBL" id="JZRB01000028">
    <property type="protein sequence ID" value="KJV31605.1"/>
    <property type="molecule type" value="Genomic_DNA"/>
</dbReference>
<gene>
    <name evidence="4" type="primary">lptA</name>
    <name evidence="7" type="ORF">VI08_13085</name>
</gene>
<evidence type="ECO:0000256" key="4">
    <source>
        <dbReference type="HAMAP-Rule" id="MF_01914"/>
    </source>
</evidence>
<dbReference type="PANTHER" id="PTHR36504:SF1">
    <property type="entry name" value="LIPOPOLYSACCHARIDE EXPORT SYSTEM PROTEIN LPTA"/>
    <property type="match status" value="1"/>
</dbReference>
<dbReference type="PATRIC" id="fig|345309.4.peg.1964"/>
<evidence type="ECO:0000256" key="1">
    <source>
        <dbReference type="ARBA" id="ARBA00022448"/>
    </source>
</evidence>
<dbReference type="InterPro" id="IPR014340">
    <property type="entry name" value="LptA"/>
</dbReference>
<dbReference type="GO" id="GO:0043165">
    <property type="term" value="P:Gram-negative-bacterium-type cell outer membrane assembly"/>
    <property type="evidence" value="ECO:0007669"/>
    <property type="project" value="UniProtKB-UniRule"/>
</dbReference>
<dbReference type="GO" id="GO:0001530">
    <property type="term" value="F:lipopolysaccharide binding"/>
    <property type="evidence" value="ECO:0007669"/>
    <property type="project" value="InterPro"/>
</dbReference>
<protein>
    <recommendedName>
        <fullName evidence="4">Lipopolysaccharide export system protein LptA</fullName>
    </recommendedName>
</protein>
<comment type="caution">
    <text evidence="7">The sequence shown here is derived from an EMBL/GenBank/DDBJ whole genome shotgun (WGS) entry which is preliminary data.</text>
</comment>
<dbReference type="Gene3D" id="2.60.450.10">
    <property type="entry name" value="Lipopolysaccharide (LPS) transport protein A like domain"/>
    <property type="match status" value="1"/>
</dbReference>
<evidence type="ECO:0000259" key="6">
    <source>
        <dbReference type="Pfam" id="PF03968"/>
    </source>
</evidence>
<evidence type="ECO:0000256" key="3">
    <source>
        <dbReference type="ARBA" id="ARBA00022764"/>
    </source>
</evidence>
<evidence type="ECO:0000256" key="2">
    <source>
        <dbReference type="ARBA" id="ARBA00022729"/>
    </source>
</evidence>
<feature type="signal peptide" evidence="4">
    <location>
        <begin position="1"/>
        <end position="32"/>
    </location>
</feature>
<dbReference type="InterPro" id="IPR052037">
    <property type="entry name" value="LPS_export_LptA"/>
</dbReference>
<comment type="subunit">
    <text evidence="4">Component of the lipopolysaccharide transport and assembly complex.</text>
</comment>
<keyword evidence="3 4" id="KW-0574">Periplasm</keyword>
<accession>A0A0F3KK42</accession>
<organism evidence="7 8">
    <name type="scientific">Luteibacter yeojuensis</name>
    <dbReference type="NCBI Taxonomy" id="345309"/>
    <lineage>
        <taxon>Bacteria</taxon>
        <taxon>Pseudomonadati</taxon>
        <taxon>Pseudomonadota</taxon>
        <taxon>Gammaproteobacteria</taxon>
        <taxon>Lysobacterales</taxon>
        <taxon>Rhodanobacteraceae</taxon>
        <taxon>Luteibacter</taxon>
    </lineage>
</organism>
<sequence length="187" mass="19765" precursor="true">MQSTPRTSHASAKALAAACAVALLALASPAMAKKSDRNEVVHVDAKTFDGSQQPQGIVIYTNNVVITQGTLKITGAKATVYLNDDNSVKRAVIDGKPATVQQQDEQGNWMHGRANNIDYNNETSVAILTGNAHVDQPNKGTSDGDKLTYNTNDSTMTGESNGASTVHMTFQPKNQQGAAPAADKKKP</sequence>
<dbReference type="RefSeq" id="WP_045830049.1">
    <property type="nucleotide sequence ID" value="NZ_JZRB01000028.1"/>
</dbReference>
<dbReference type="PANTHER" id="PTHR36504">
    <property type="entry name" value="LIPOPOLYSACCHARIDE EXPORT SYSTEM PROTEIN LPTA"/>
    <property type="match status" value="1"/>
</dbReference>
<dbReference type="Proteomes" id="UP000033651">
    <property type="component" value="Unassembled WGS sequence"/>
</dbReference>
<comment type="function">
    <text evidence="4">Involved in the assembly of lipopolysaccharide (LPS). Required for the translocation of LPS from the inner membrane to the outer membrane. May form a bridge between the inner membrane and the outer membrane, via interactions with LptC and LptD, thereby facilitating LPS transfer across the periplasm.</text>
</comment>
<dbReference type="OrthoDB" id="9795964at2"/>
<keyword evidence="2 4" id="KW-0732">Signal</keyword>
<feature type="chain" id="PRO_5008987291" description="Lipopolysaccharide export system protein LptA" evidence="4">
    <location>
        <begin position="33"/>
        <end position="187"/>
    </location>
</feature>
<name>A0A0F3KK42_9GAMM</name>
<dbReference type="InterPro" id="IPR005653">
    <property type="entry name" value="OstA-like_N"/>
</dbReference>
<dbReference type="HAMAP" id="MF_01914">
    <property type="entry name" value="LPS_assembly_LptA"/>
    <property type="match status" value="1"/>
</dbReference>
<dbReference type="GO" id="GO:0009279">
    <property type="term" value="C:cell outer membrane"/>
    <property type="evidence" value="ECO:0007669"/>
    <property type="project" value="TreeGrafter"/>
</dbReference>
<evidence type="ECO:0000313" key="8">
    <source>
        <dbReference type="Proteomes" id="UP000033651"/>
    </source>
</evidence>
<evidence type="ECO:0000256" key="5">
    <source>
        <dbReference type="SAM" id="MobiDB-lite"/>
    </source>
</evidence>
<dbReference type="Pfam" id="PF03968">
    <property type="entry name" value="LptD_N"/>
    <property type="match status" value="1"/>
</dbReference>
<dbReference type="GO" id="GO:0030288">
    <property type="term" value="C:outer membrane-bounded periplasmic space"/>
    <property type="evidence" value="ECO:0007669"/>
    <property type="project" value="TreeGrafter"/>
</dbReference>
<dbReference type="NCBIfam" id="TIGR03002">
    <property type="entry name" value="outer_YhbN_LptA"/>
    <property type="match status" value="1"/>
</dbReference>
<keyword evidence="8" id="KW-1185">Reference proteome</keyword>
<dbReference type="GO" id="GO:0017089">
    <property type="term" value="F:glycolipid transfer activity"/>
    <property type="evidence" value="ECO:0007669"/>
    <property type="project" value="TreeGrafter"/>
</dbReference>
<dbReference type="GO" id="GO:0015920">
    <property type="term" value="P:lipopolysaccharide transport"/>
    <property type="evidence" value="ECO:0007669"/>
    <property type="project" value="UniProtKB-UniRule"/>
</dbReference>
<comment type="subcellular location">
    <subcellularLocation>
        <location evidence="4">Periplasm</location>
    </subcellularLocation>
</comment>
<proteinExistence type="inferred from homology"/>
<comment type="similarity">
    <text evidence="4">Belongs to the LptA family.</text>
</comment>
<keyword evidence="1 4" id="KW-0813">Transport</keyword>
<feature type="domain" description="Organic solvent tolerance-like N-terminal" evidence="6">
    <location>
        <begin position="42"/>
        <end position="153"/>
    </location>
</feature>
<feature type="region of interest" description="Disordered" evidence="5">
    <location>
        <begin position="133"/>
        <end position="187"/>
    </location>
</feature>
<reference evidence="7 8" key="1">
    <citation type="submission" date="2015-03" db="EMBL/GenBank/DDBJ databases">
        <title>Draft genome sequence of Luteibacter yeojuensis strain SU11.</title>
        <authorList>
            <person name="Sulaiman J."/>
            <person name="Priya K."/>
            <person name="Chan K.-G."/>
        </authorList>
    </citation>
    <scope>NUCLEOTIDE SEQUENCE [LARGE SCALE GENOMIC DNA]</scope>
    <source>
        <strain evidence="7 8">SU11</strain>
    </source>
</reference>
<feature type="compositionally biased region" description="Polar residues" evidence="5">
    <location>
        <begin position="148"/>
        <end position="177"/>
    </location>
</feature>
<evidence type="ECO:0000313" key="7">
    <source>
        <dbReference type="EMBL" id="KJV31605.1"/>
    </source>
</evidence>
<dbReference type="AlphaFoldDB" id="A0A0F3KK42"/>